<dbReference type="RefSeq" id="XP_031021856.1">
    <property type="nucleotide sequence ID" value="XM_031172168.1"/>
</dbReference>
<evidence type="ECO:0000256" key="2">
    <source>
        <dbReference type="ARBA" id="ARBA00022540"/>
    </source>
</evidence>
<evidence type="ECO:0000259" key="5">
    <source>
        <dbReference type="SMART" id="SM00653"/>
    </source>
</evidence>
<evidence type="ECO:0000313" key="7">
    <source>
        <dbReference type="Proteomes" id="UP000319731"/>
    </source>
</evidence>
<dbReference type="GO" id="GO:0003743">
    <property type="term" value="F:translation initiation factor activity"/>
    <property type="evidence" value="ECO:0007669"/>
    <property type="project" value="UniProtKB-KW"/>
</dbReference>
<feature type="compositionally biased region" description="Low complexity" evidence="4">
    <location>
        <begin position="52"/>
        <end position="65"/>
    </location>
</feature>
<evidence type="ECO:0000256" key="1">
    <source>
        <dbReference type="ARBA" id="ARBA00010397"/>
    </source>
</evidence>
<reference evidence="6 7" key="1">
    <citation type="journal article" date="2019" name="Sci. Rep.">
        <title>Comparative genomics of chytrid fungi reveal insights into the obligate biotrophic and pathogenic lifestyle of Synchytrium endobioticum.</title>
        <authorList>
            <person name="van de Vossenberg B.T.L.H."/>
            <person name="Warris S."/>
            <person name="Nguyen H.D.T."/>
            <person name="van Gent-Pelzer M.P.E."/>
            <person name="Joly D.L."/>
            <person name="van de Geest H.C."/>
            <person name="Bonants P.J.M."/>
            <person name="Smith D.S."/>
            <person name="Levesque C.A."/>
            <person name="van der Lee T.A.J."/>
        </authorList>
    </citation>
    <scope>NUCLEOTIDE SEQUENCE [LARGE SCALE GENOMIC DNA]</scope>
    <source>
        <strain evidence="6 7">JEL517</strain>
    </source>
</reference>
<dbReference type="GO" id="GO:0005850">
    <property type="term" value="C:eukaryotic translation initiation factor 2 complex"/>
    <property type="evidence" value="ECO:0007669"/>
    <property type="project" value="TreeGrafter"/>
</dbReference>
<keyword evidence="7" id="KW-1185">Reference proteome</keyword>
<comment type="caution">
    <text evidence="6">The sequence shown here is derived from an EMBL/GenBank/DDBJ whole genome shotgun (WGS) entry which is preliminary data.</text>
</comment>
<feature type="region of interest" description="Disordered" evidence="4">
    <location>
        <begin position="1"/>
        <end position="180"/>
    </location>
</feature>
<sequence>MPDADALATSADPTIKKKKKAPNFDEPTASATSQDIPSADIKPKKKKKSTATDDTPAAEDATPTAVDDEFAGLKKKSKKPKADAITAADGEAVASEAAAAADDFSGLKKKKKKVKAEEGTDAAAAPSDAVPADDFDFGKKKKKKRPDIKDFEKQEEGADHEEDGAHAAGEASAAVDEDGGAEEIQIGEAPAEESSILKDVGETWLGTDRDYSYPELLSRVFRIIRQNNPELAGEKKRYTIAPPQVAREGTKKTVFANVADIARRMRRTPDHLVQYLFAELGTTGSVDGQERLVIKGKFVQKQIETVLKRYIVEYVTCRNCKSADTNLSKDNRLFFLNCQSCGSSRSVSAIKTGFVAQTGKRAAQRAATQP</sequence>
<feature type="compositionally biased region" description="Low complexity" evidence="4">
    <location>
        <begin position="87"/>
        <end position="103"/>
    </location>
</feature>
<dbReference type="PANTHER" id="PTHR23001">
    <property type="entry name" value="EUKARYOTIC TRANSLATION INITIATION FACTOR"/>
    <property type="match status" value="1"/>
</dbReference>
<dbReference type="PANTHER" id="PTHR23001:SF3">
    <property type="entry name" value="EUKARYOTIC TRANSLATION INITIATION FACTOR 2 SUBUNIT 2"/>
    <property type="match status" value="1"/>
</dbReference>
<dbReference type="EMBL" id="QEAO01000096">
    <property type="protein sequence ID" value="TPX30122.1"/>
    <property type="molecule type" value="Genomic_DNA"/>
</dbReference>
<dbReference type="OrthoDB" id="10255414at2759"/>
<accession>A0A507BQK6</accession>
<comment type="similarity">
    <text evidence="1">Belongs to the eIF-2-beta/eIF-5 family.</text>
</comment>
<dbReference type="Gene3D" id="3.30.30.170">
    <property type="match status" value="1"/>
</dbReference>
<feature type="compositionally biased region" description="Basic and acidic residues" evidence="4">
    <location>
        <begin position="147"/>
        <end position="157"/>
    </location>
</feature>
<dbReference type="SUPFAM" id="SSF100966">
    <property type="entry name" value="Translation initiation factor 2 beta, aIF2beta, N-terminal domain"/>
    <property type="match status" value="1"/>
</dbReference>
<dbReference type="GeneID" id="42007465"/>
<organism evidence="6 7">
    <name type="scientific">Synchytrium microbalum</name>
    <dbReference type="NCBI Taxonomy" id="1806994"/>
    <lineage>
        <taxon>Eukaryota</taxon>
        <taxon>Fungi</taxon>
        <taxon>Fungi incertae sedis</taxon>
        <taxon>Chytridiomycota</taxon>
        <taxon>Chytridiomycota incertae sedis</taxon>
        <taxon>Chytridiomycetes</taxon>
        <taxon>Synchytriales</taxon>
        <taxon>Synchytriaceae</taxon>
        <taxon>Synchytrium</taxon>
    </lineage>
</organism>
<evidence type="ECO:0000256" key="3">
    <source>
        <dbReference type="ARBA" id="ARBA00022917"/>
    </source>
</evidence>
<evidence type="ECO:0000256" key="4">
    <source>
        <dbReference type="SAM" id="MobiDB-lite"/>
    </source>
</evidence>
<dbReference type="InterPro" id="IPR045196">
    <property type="entry name" value="IF2/IF5"/>
</dbReference>
<evidence type="ECO:0000313" key="6">
    <source>
        <dbReference type="EMBL" id="TPX30122.1"/>
    </source>
</evidence>
<dbReference type="GO" id="GO:0031369">
    <property type="term" value="F:translation initiation factor binding"/>
    <property type="evidence" value="ECO:0007669"/>
    <property type="project" value="TreeGrafter"/>
</dbReference>
<keyword evidence="3" id="KW-0648">Protein biosynthesis</keyword>
<dbReference type="GO" id="GO:0001731">
    <property type="term" value="P:formation of translation preinitiation complex"/>
    <property type="evidence" value="ECO:0007669"/>
    <property type="project" value="TreeGrafter"/>
</dbReference>
<dbReference type="SMART" id="SM00653">
    <property type="entry name" value="eIF2B_5"/>
    <property type="match status" value="1"/>
</dbReference>
<name>A0A507BQK6_9FUNG</name>
<dbReference type="FunFam" id="3.30.30.170:FF:000001">
    <property type="entry name" value="Eukaryotic translation initiation factor 2 subunit"/>
    <property type="match status" value="1"/>
</dbReference>
<dbReference type="GO" id="GO:0003729">
    <property type="term" value="F:mRNA binding"/>
    <property type="evidence" value="ECO:0007669"/>
    <property type="project" value="TreeGrafter"/>
</dbReference>
<dbReference type="InterPro" id="IPR016190">
    <property type="entry name" value="Transl_init_fac_IF2/IF5_Zn-bd"/>
</dbReference>
<feature type="domain" description="Translation initiation factor IF2/IF5" evidence="5">
    <location>
        <begin position="235"/>
        <end position="344"/>
    </location>
</feature>
<protein>
    <recommendedName>
        <fullName evidence="5">Translation initiation factor IF2/IF5 domain-containing protein</fullName>
    </recommendedName>
</protein>
<dbReference type="AlphaFoldDB" id="A0A507BQK6"/>
<dbReference type="Proteomes" id="UP000319731">
    <property type="component" value="Unassembled WGS sequence"/>
</dbReference>
<keyword evidence="2" id="KW-0396">Initiation factor</keyword>
<feature type="compositionally biased region" description="Low complexity" evidence="4">
    <location>
        <begin position="121"/>
        <end position="132"/>
    </location>
</feature>
<dbReference type="InterPro" id="IPR016189">
    <property type="entry name" value="Transl_init_fac_IF2/IF5_N"/>
</dbReference>
<gene>
    <name evidence="6" type="ORF">SmJEL517_g06242</name>
</gene>
<dbReference type="STRING" id="1806994.A0A507BQK6"/>
<proteinExistence type="inferred from homology"/>
<dbReference type="Pfam" id="PF01873">
    <property type="entry name" value="eIF-5_eIF-2B"/>
    <property type="match status" value="1"/>
</dbReference>
<dbReference type="InterPro" id="IPR002735">
    <property type="entry name" value="Transl_init_fac_IF2/IF5_dom"/>
</dbReference>
<dbReference type="SUPFAM" id="SSF75689">
    <property type="entry name" value="Zinc-binding domain of translation initiation factor 2 beta"/>
    <property type="match status" value="1"/>
</dbReference>